<protein>
    <submittedName>
        <fullName evidence="3">Uncharacterized protein</fullName>
    </submittedName>
</protein>
<dbReference type="Proteomes" id="UP000305196">
    <property type="component" value="Chromosome 10"/>
</dbReference>
<feature type="region of interest" description="Disordered" evidence="1">
    <location>
        <begin position="168"/>
        <end position="236"/>
    </location>
</feature>
<evidence type="ECO:0000256" key="2">
    <source>
        <dbReference type="SAM" id="SignalP"/>
    </source>
</evidence>
<dbReference type="VEuPathDB" id="PlasmoDB:PVP01_1014000"/>
<organism evidence="3 4">
    <name type="scientific">Plasmodium vivax</name>
    <name type="common">malaria parasite P. vivax</name>
    <dbReference type="NCBI Taxonomy" id="5855"/>
    <lineage>
        <taxon>Eukaryota</taxon>
        <taxon>Sar</taxon>
        <taxon>Alveolata</taxon>
        <taxon>Apicomplexa</taxon>
        <taxon>Aconoidasida</taxon>
        <taxon>Haemosporida</taxon>
        <taxon>Plasmodiidae</taxon>
        <taxon>Plasmodium</taxon>
        <taxon>Plasmodium (Plasmodium)</taxon>
    </lineage>
</organism>
<feature type="chain" id="PRO_5009234738" evidence="2">
    <location>
        <begin position="24"/>
        <end position="511"/>
    </location>
</feature>
<evidence type="ECO:0000313" key="3">
    <source>
        <dbReference type="EMBL" id="SCO73152.1"/>
    </source>
</evidence>
<feature type="signal peptide" evidence="2">
    <location>
        <begin position="1"/>
        <end position="23"/>
    </location>
</feature>
<name>A0A1G4HE11_PLAVI</name>
<accession>A0A1G4HE11</accession>
<gene>
    <name evidence="3" type="ORF">PVC01_100022800</name>
</gene>
<dbReference type="VEuPathDB" id="PlasmoDB:PVPAM_100020400"/>
<feature type="compositionally biased region" description="Low complexity" evidence="1">
    <location>
        <begin position="168"/>
        <end position="208"/>
    </location>
</feature>
<keyword evidence="2" id="KW-0732">Signal</keyword>
<feature type="compositionally biased region" description="Polar residues" evidence="1">
    <location>
        <begin position="209"/>
        <end position="226"/>
    </location>
</feature>
<dbReference type="EMBL" id="LT615265">
    <property type="protein sequence ID" value="SCO73152.1"/>
    <property type="molecule type" value="Genomic_DNA"/>
</dbReference>
<sequence>MVTLPLCSTLLLALILLIISTYTSKIVTPPRGAHYNKVIASVQHGLNGRHSSHCDRIRGHSTRRLFFLKKEKQNDSHFKGLHNLKSWLDGLLGEILPGENGRGMFVGGQKRWRPGLGDALDGLLYPPYEVQRGVRCYTFAPRGGGGSSVGSKVGSSMGSNVGSNVGSKVGSSMGSNVGSKVGSSMGSNVGSNLGSRVSSSVDSRVGSDMDSNLGSRVGSNLGSRVGSNVDKRVDAGRDGPAQIERYITRQLIRLASELMRIQSGWEKDRAEENSKASSSLSGKTNNCVKWNFYLNRKNAPLKCFVYVDVPEGTVMLKPEKVEDKKKKKFLISINALNDIRRNNKEILKNIYFKKYKITFDNIYRNSNFVTLLVSRFIDHPYLLNVFSFFSLTSCGYLLTDVFCQGVLHLLSSEIIWNPLVYNVWCNVYHTTLPLKLYLAKQTYSYGKVAFDFFVNYVRSKLIRLETSLINSSLKRKVELDCREENRYDDKTFSISTECDISDEEEEDFTYI</sequence>
<proteinExistence type="predicted"/>
<reference evidence="3 4" key="1">
    <citation type="submission" date="2016-07" db="EMBL/GenBank/DDBJ databases">
        <authorList>
            <consortium name="Pathogen Informatics"/>
        </authorList>
    </citation>
    <scope>NUCLEOTIDE SEQUENCE [LARGE SCALE GENOMIC DNA]</scope>
</reference>
<evidence type="ECO:0000256" key="1">
    <source>
        <dbReference type="SAM" id="MobiDB-lite"/>
    </source>
</evidence>
<evidence type="ECO:0000313" key="4">
    <source>
        <dbReference type="Proteomes" id="UP000305196"/>
    </source>
</evidence>
<dbReference type="VEuPathDB" id="PlasmoDB:PVX_080250"/>
<dbReference type="AlphaFoldDB" id="A0A1G4HE11"/>
<dbReference type="VEuPathDB" id="PlasmoDB:PVW1_100038100"/>